<dbReference type="Proteomes" id="UP000604046">
    <property type="component" value="Unassembled WGS sequence"/>
</dbReference>
<keyword evidence="3" id="KW-1185">Reference proteome</keyword>
<protein>
    <recommendedName>
        <fullName evidence="4">Exostosin GT47 domain-containing protein</fullName>
    </recommendedName>
</protein>
<sequence length="539" mass="61024">MHQEGAASRHAKPAESDDELSFASWPGTVWEAEKHGFSSNTVEKLVSSRVQETLAYSELKPPTRPAEVSVAVPGTLPPAGDVMASGSTTTTTTTSTVMQKTSGTSPAVQQVASSTATTFTSVALKHRRLVVFASCLWSLRKNHLLYVETVEKALACLRMSSPDLGDFSYPSDAEKHFGRRGRAARPLGVGVSKRRKRQINETLSYFFPANFPAHVWAGYSGPWIENHWIRNFSQRWRDRPSGSKLRDIFGPFIPIFAPFVDMAVRSHGYPAGMMEMLKKMMRKDVLYVAVSQHDLGIFKSNRNSRVTQTELPNLLIFSAGGYGHVPIPLLKQPEQLLAERPFGSRSYFTSFVGTEKNGGVRTQMKKTTDAWAQQSGKDVLVSFKKVANWKDVLMNSSLALCPRGFGRSSFRTGELFQMGRVPIYIWDDEPWLFYKELWEKEVIGFSCNIKSLGSLLEHAASDMQKLEQMEQNILRMRESHFVYEGIIDQIFRFLTGQDGGSDLRCQKYPIRRLRRLRRLRLRRPVLGRLQRRARRAVYV</sequence>
<accession>A0A812JF30</accession>
<evidence type="ECO:0008006" key="4">
    <source>
        <dbReference type="Google" id="ProtNLM"/>
    </source>
</evidence>
<reference evidence="2" key="1">
    <citation type="submission" date="2021-02" db="EMBL/GenBank/DDBJ databases">
        <authorList>
            <person name="Dougan E. K."/>
            <person name="Rhodes N."/>
            <person name="Thang M."/>
            <person name="Chan C."/>
        </authorList>
    </citation>
    <scope>NUCLEOTIDE SEQUENCE</scope>
</reference>
<dbReference type="EMBL" id="CAJNDS010000426">
    <property type="protein sequence ID" value="CAE7204931.1"/>
    <property type="molecule type" value="Genomic_DNA"/>
</dbReference>
<dbReference type="AlphaFoldDB" id="A0A812JF30"/>
<feature type="region of interest" description="Disordered" evidence="1">
    <location>
        <begin position="1"/>
        <end position="20"/>
    </location>
</feature>
<dbReference type="OrthoDB" id="1924787at2759"/>
<organism evidence="2 3">
    <name type="scientific">Symbiodinium natans</name>
    <dbReference type="NCBI Taxonomy" id="878477"/>
    <lineage>
        <taxon>Eukaryota</taxon>
        <taxon>Sar</taxon>
        <taxon>Alveolata</taxon>
        <taxon>Dinophyceae</taxon>
        <taxon>Suessiales</taxon>
        <taxon>Symbiodiniaceae</taxon>
        <taxon>Symbiodinium</taxon>
    </lineage>
</organism>
<evidence type="ECO:0000256" key="1">
    <source>
        <dbReference type="SAM" id="MobiDB-lite"/>
    </source>
</evidence>
<proteinExistence type="predicted"/>
<comment type="caution">
    <text evidence="2">The sequence shown here is derived from an EMBL/GenBank/DDBJ whole genome shotgun (WGS) entry which is preliminary data.</text>
</comment>
<evidence type="ECO:0000313" key="2">
    <source>
        <dbReference type="EMBL" id="CAE7204931.1"/>
    </source>
</evidence>
<evidence type="ECO:0000313" key="3">
    <source>
        <dbReference type="Proteomes" id="UP000604046"/>
    </source>
</evidence>
<name>A0A812JF30_9DINO</name>
<gene>
    <name evidence="2" type="ORF">SNAT2548_LOCUS6421</name>
</gene>